<evidence type="ECO:0000313" key="4">
    <source>
        <dbReference type="Proteomes" id="UP001231189"/>
    </source>
</evidence>
<feature type="transmembrane region" description="Helical" evidence="2">
    <location>
        <begin position="69"/>
        <end position="91"/>
    </location>
</feature>
<feature type="transmembrane region" description="Helical" evidence="2">
    <location>
        <begin position="36"/>
        <end position="57"/>
    </location>
</feature>
<feature type="transmembrane region" description="Helical" evidence="2">
    <location>
        <begin position="161"/>
        <end position="187"/>
    </location>
</feature>
<gene>
    <name evidence="3" type="ORF">QYE76_037066</name>
</gene>
<feature type="compositionally biased region" description="Low complexity" evidence="1">
    <location>
        <begin position="390"/>
        <end position="399"/>
    </location>
</feature>
<evidence type="ECO:0000256" key="2">
    <source>
        <dbReference type="SAM" id="Phobius"/>
    </source>
</evidence>
<dbReference type="Proteomes" id="UP001231189">
    <property type="component" value="Unassembled WGS sequence"/>
</dbReference>
<keyword evidence="2" id="KW-0812">Transmembrane</keyword>
<dbReference type="PANTHER" id="PTHR10791">
    <property type="entry name" value="RAG1-ACTIVATING PROTEIN 1"/>
    <property type="match status" value="1"/>
</dbReference>
<protein>
    <submittedName>
        <fullName evidence="3">Uncharacterized protein</fullName>
    </submittedName>
</protein>
<proteinExistence type="predicted"/>
<feature type="compositionally biased region" description="Basic and acidic residues" evidence="1">
    <location>
        <begin position="225"/>
        <end position="236"/>
    </location>
</feature>
<dbReference type="PROSITE" id="PS51257">
    <property type="entry name" value="PROKAR_LIPOPROTEIN"/>
    <property type="match status" value="1"/>
</dbReference>
<dbReference type="InterPro" id="IPR047664">
    <property type="entry name" value="SWEET"/>
</dbReference>
<keyword evidence="4" id="KW-1185">Reference proteome</keyword>
<comment type="caution">
    <text evidence="3">The sequence shown here is derived from an EMBL/GenBank/DDBJ whole genome shotgun (WGS) entry which is preliminary data.</text>
</comment>
<feature type="compositionally biased region" description="Basic and acidic residues" evidence="1">
    <location>
        <begin position="332"/>
        <end position="367"/>
    </location>
</feature>
<dbReference type="AlphaFoldDB" id="A0AAD8R640"/>
<keyword evidence="2" id="KW-0472">Membrane</keyword>
<feature type="transmembrane region" description="Helical" evidence="2">
    <location>
        <begin position="12"/>
        <end position="30"/>
    </location>
</feature>
<dbReference type="EMBL" id="JAUUTY010000007">
    <property type="protein sequence ID" value="KAK1613393.1"/>
    <property type="molecule type" value="Genomic_DNA"/>
</dbReference>
<organism evidence="3 4">
    <name type="scientific">Lolium multiflorum</name>
    <name type="common">Italian ryegrass</name>
    <name type="synonym">Lolium perenne subsp. multiflorum</name>
    <dbReference type="NCBI Taxonomy" id="4521"/>
    <lineage>
        <taxon>Eukaryota</taxon>
        <taxon>Viridiplantae</taxon>
        <taxon>Streptophyta</taxon>
        <taxon>Embryophyta</taxon>
        <taxon>Tracheophyta</taxon>
        <taxon>Spermatophyta</taxon>
        <taxon>Magnoliopsida</taxon>
        <taxon>Liliopsida</taxon>
        <taxon>Poales</taxon>
        <taxon>Poaceae</taxon>
        <taxon>BOP clade</taxon>
        <taxon>Pooideae</taxon>
        <taxon>Poodae</taxon>
        <taxon>Poeae</taxon>
        <taxon>Poeae Chloroplast Group 2 (Poeae type)</taxon>
        <taxon>Loliodinae</taxon>
        <taxon>Loliinae</taxon>
        <taxon>Lolium</taxon>
    </lineage>
</organism>
<feature type="transmembrane region" description="Helical" evidence="2">
    <location>
        <begin position="128"/>
        <end position="149"/>
    </location>
</feature>
<name>A0AAD8R640_LOLMU</name>
<accession>A0AAD8R640</accession>
<feature type="compositionally biased region" description="Low complexity" evidence="1">
    <location>
        <begin position="244"/>
        <end position="318"/>
    </location>
</feature>
<dbReference type="GO" id="GO:0051119">
    <property type="term" value="F:sugar transmembrane transporter activity"/>
    <property type="evidence" value="ECO:0007669"/>
    <property type="project" value="InterPro"/>
</dbReference>
<dbReference type="GO" id="GO:0016020">
    <property type="term" value="C:membrane"/>
    <property type="evidence" value="ECO:0007669"/>
    <property type="project" value="TreeGrafter"/>
</dbReference>
<keyword evidence="2" id="KW-1133">Transmembrane helix</keyword>
<sequence>MGYARSATTYSPYAYAFTAVSCGLWIRYAVDWGHGALGALSWIGAALAAVYVVAFLLKAGRNDLRRDNLLCFAAGGAALLVSAVGLDLLVGKGKGSFVYNVVCCATSCFASGAPAYNLPTVAREKSMAAMPPMIVPVVALVNAILWILCNTVQVDPKDVDWFLVVSAAVAALCALGQLVLHALFWWLPAPPPPARTGILEPLVPRSNVNDEGRPDLPPSTGNSESKSDDDERRVDRGTGASNQSTATGATAATTTTRASTSAVTTPSTATGATAATTTTRASTSAVTTPSTATGATAATTTTRASTSAVTTPSTATGAQTPTRSSKIAHGTDACDVHSDIDTKTASEGSADRGKFHTDQPSDRRAEMGDYIIHVGEPSDSDGELAAANLPPIQSQQQQPEIGMKSESDAV</sequence>
<evidence type="ECO:0000256" key="1">
    <source>
        <dbReference type="SAM" id="MobiDB-lite"/>
    </source>
</evidence>
<feature type="region of interest" description="Disordered" evidence="1">
    <location>
        <begin position="205"/>
        <end position="410"/>
    </location>
</feature>
<reference evidence="3" key="1">
    <citation type="submission" date="2023-07" db="EMBL/GenBank/DDBJ databases">
        <title>A chromosome-level genome assembly of Lolium multiflorum.</title>
        <authorList>
            <person name="Chen Y."/>
            <person name="Copetti D."/>
            <person name="Kolliker R."/>
            <person name="Studer B."/>
        </authorList>
    </citation>
    <scope>NUCLEOTIDE SEQUENCE</scope>
    <source>
        <strain evidence="3">02402/16</strain>
        <tissue evidence="3">Leaf</tissue>
    </source>
</reference>
<evidence type="ECO:0000313" key="3">
    <source>
        <dbReference type="EMBL" id="KAK1613393.1"/>
    </source>
</evidence>
<dbReference type="PANTHER" id="PTHR10791:SF130">
    <property type="entry name" value="BIDIRECTIONAL SUGAR TRANSPORTER SWEET6-RELATED"/>
    <property type="match status" value="1"/>
</dbReference>